<dbReference type="CDD" id="cd07016">
    <property type="entry name" value="S14_ClpP_1"/>
    <property type="match status" value="1"/>
</dbReference>
<evidence type="ECO:0000256" key="5">
    <source>
        <dbReference type="ARBA" id="ARBA00022825"/>
    </source>
</evidence>
<organism evidence="7 8">
    <name type="scientific">Dorea formicigenerans</name>
    <dbReference type="NCBI Taxonomy" id="39486"/>
    <lineage>
        <taxon>Bacteria</taxon>
        <taxon>Bacillati</taxon>
        <taxon>Bacillota</taxon>
        <taxon>Clostridia</taxon>
        <taxon>Lachnospirales</taxon>
        <taxon>Lachnospiraceae</taxon>
        <taxon>Dorea</taxon>
    </lineage>
</organism>
<dbReference type="Proteomes" id="UP000283325">
    <property type="component" value="Unassembled WGS sequence"/>
</dbReference>
<dbReference type="NCBIfam" id="NF045542">
    <property type="entry name" value="Clp_rel_HeadMat"/>
    <property type="match status" value="1"/>
</dbReference>
<dbReference type="EMBL" id="QRPD01000019">
    <property type="protein sequence ID" value="RHL84333.1"/>
    <property type="molecule type" value="Genomic_DNA"/>
</dbReference>
<dbReference type="GO" id="GO:0006515">
    <property type="term" value="P:protein quality control for misfolded or incompletely synthesized proteins"/>
    <property type="evidence" value="ECO:0007669"/>
    <property type="project" value="TreeGrafter"/>
</dbReference>
<dbReference type="GO" id="GO:0009368">
    <property type="term" value="C:endopeptidase Clp complex"/>
    <property type="evidence" value="ECO:0007669"/>
    <property type="project" value="TreeGrafter"/>
</dbReference>
<evidence type="ECO:0000256" key="6">
    <source>
        <dbReference type="RuleBase" id="RU003567"/>
    </source>
</evidence>
<dbReference type="GO" id="GO:0051117">
    <property type="term" value="F:ATPase binding"/>
    <property type="evidence" value="ECO:0007669"/>
    <property type="project" value="TreeGrafter"/>
</dbReference>
<dbReference type="SUPFAM" id="SSF52096">
    <property type="entry name" value="ClpP/crotonase"/>
    <property type="match status" value="1"/>
</dbReference>
<evidence type="ECO:0000256" key="2">
    <source>
        <dbReference type="ARBA" id="ARBA00022490"/>
    </source>
</evidence>
<evidence type="ECO:0000313" key="7">
    <source>
        <dbReference type="EMBL" id="RHL84333.1"/>
    </source>
</evidence>
<evidence type="ECO:0000256" key="3">
    <source>
        <dbReference type="ARBA" id="ARBA00022670"/>
    </source>
</evidence>
<sequence length="266" mass="30185">MWKMQRKMWKEVRMMGKIGGICYAYQKVGTVHKLYLYDEVKAKGDFNWETYKYDDSETSAKHFQEILEQVGDGDTIELYINSDGGSVKEGTAIFTQLKRCKAYKTGYVDGVANSIAATILQACDHRVMGEGTGMILHNMWTVAVGSADDLRNEADKLDAWMKASRALFVQRCEGKVTEEKIKEVMDKETLLGPDDALELGVIDEIAGRTSIAVDEAMQSTKKINEMKDKIKQSNFADQLKEFEELVKPEEQEDDVSMETFFNMFSL</sequence>
<dbReference type="PANTHER" id="PTHR10381:SF70">
    <property type="entry name" value="ATP-DEPENDENT CLP PROTEASE PROTEOLYTIC SUBUNIT"/>
    <property type="match status" value="1"/>
</dbReference>
<dbReference type="AlphaFoldDB" id="A0A415MTD8"/>
<dbReference type="GO" id="GO:0004252">
    <property type="term" value="F:serine-type endopeptidase activity"/>
    <property type="evidence" value="ECO:0007669"/>
    <property type="project" value="InterPro"/>
</dbReference>
<proteinExistence type="inferred from homology"/>
<gene>
    <name evidence="7" type="ORF">DWZ98_15595</name>
</gene>
<accession>A0A415MTD8</accession>
<dbReference type="InterPro" id="IPR029045">
    <property type="entry name" value="ClpP/crotonase-like_dom_sf"/>
</dbReference>
<dbReference type="PANTHER" id="PTHR10381">
    <property type="entry name" value="ATP-DEPENDENT CLP PROTEASE PROTEOLYTIC SUBUNIT"/>
    <property type="match status" value="1"/>
</dbReference>
<dbReference type="GO" id="GO:0004176">
    <property type="term" value="F:ATP-dependent peptidase activity"/>
    <property type="evidence" value="ECO:0007669"/>
    <property type="project" value="InterPro"/>
</dbReference>
<protein>
    <recommendedName>
        <fullName evidence="6">ATP-dependent Clp protease proteolytic subunit</fullName>
    </recommendedName>
</protein>
<dbReference type="PRINTS" id="PR00127">
    <property type="entry name" value="CLPPROTEASEP"/>
</dbReference>
<keyword evidence="4" id="KW-0378">Hydrolase</keyword>
<dbReference type="InterPro" id="IPR001907">
    <property type="entry name" value="ClpP"/>
</dbReference>
<dbReference type="Pfam" id="PF00574">
    <property type="entry name" value="CLP_protease"/>
    <property type="match status" value="1"/>
</dbReference>
<keyword evidence="2" id="KW-0963">Cytoplasm</keyword>
<dbReference type="InterPro" id="IPR023562">
    <property type="entry name" value="ClpP/TepA"/>
</dbReference>
<evidence type="ECO:0000256" key="1">
    <source>
        <dbReference type="ARBA" id="ARBA00007039"/>
    </source>
</evidence>
<comment type="similarity">
    <text evidence="1 6">Belongs to the peptidase S14 family.</text>
</comment>
<evidence type="ECO:0000313" key="8">
    <source>
        <dbReference type="Proteomes" id="UP000283325"/>
    </source>
</evidence>
<name>A0A415MTD8_9FIRM</name>
<evidence type="ECO:0000256" key="4">
    <source>
        <dbReference type="ARBA" id="ARBA00022801"/>
    </source>
</evidence>
<reference evidence="7 8" key="1">
    <citation type="submission" date="2018-08" db="EMBL/GenBank/DDBJ databases">
        <title>A genome reference for cultivated species of the human gut microbiota.</title>
        <authorList>
            <person name="Zou Y."/>
            <person name="Xue W."/>
            <person name="Luo G."/>
        </authorList>
    </citation>
    <scope>NUCLEOTIDE SEQUENCE [LARGE SCALE GENOMIC DNA]</scope>
    <source>
        <strain evidence="7 8">AF36-1BH</strain>
    </source>
</reference>
<dbReference type="Gene3D" id="3.90.226.10">
    <property type="entry name" value="2-enoyl-CoA Hydratase, Chain A, domain 1"/>
    <property type="match status" value="1"/>
</dbReference>
<comment type="caution">
    <text evidence="7">The sequence shown here is derived from an EMBL/GenBank/DDBJ whole genome shotgun (WGS) entry which is preliminary data.</text>
</comment>
<keyword evidence="5" id="KW-0720">Serine protease</keyword>
<keyword evidence="3 7" id="KW-0645">Protease</keyword>